<reference evidence="5 6" key="1">
    <citation type="submission" date="2019-05" db="EMBL/GenBank/DDBJ databases">
        <title>Mikania micrantha, genome provides insights into the molecular mechanism of rapid growth.</title>
        <authorList>
            <person name="Liu B."/>
        </authorList>
    </citation>
    <scope>NUCLEOTIDE SEQUENCE [LARGE SCALE GENOMIC DNA]</scope>
    <source>
        <strain evidence="5">NLD-2019</strain>
        <tissue evidence="5">Leaf</tissue>
    </source>
</reference>
<evidence type="ECO:0000256" key="3">
    <source>
        <dbReference type="RuleBase" id="RU361155"/>
    </source>
</evidence>
<organism evidence="5 6">
    <name type="scientific">Mikania micrantha</name>
    <name type="common">bitter vine</name>
    <dbReference type="NCBI Taxonomy" id="192012"/>
    <lineage>
        <taxon>Eukaryota</taxon>
        <taxon>Viridiplantae</taxon>
        <taxon>Streptophyta</taxon>
        <taxon>Embryophyta</taxon>
        <taxon>Tracheophyta</taxon>
        <taxon>Spermatophyta</taxon>
        <taxon>Magnoliopsida</taxon>
        <taxon>eudicotyledons</taxon>
        <taxon>Gunneridae</taxon>
        <taxon>Pentapetalae</taxon>
        <taxon>asterids</taxon>
        <taxon>campanulids</taxon>
        <taxon>Asterales</taxon>
        <taxon>Asteraceae</taxon>
        <taxon>Asteroideae</taxon>
        <taxon>Heliantheae alliance</taxon>
        <taxon>Eupatorieae</taxon>
        <taxon>Mikania</taxon>
    </lineage>
</organism>
<protein>
    <recommendedName>
        <fullName evidence="3">Sulfotransferase</fullName>
        <ecNumber evidence="3">2.8.2.-</ecNumber>
    </recommendedName>
</protein>
<evidence type="ECO:0000313" key="5">
    <source>
        <dbReference type="EMBL" id="KAC9826156.1"/>
    </source>
</evidence>
<evidence type="ECO:0000256" key="1">
    <source>
        <dbReference type="ARBA" id="ARBA00005771"/>
    </source>
</evidence>
<dbReference type="InterPro" id="IPR000863">
    <property type="entry name" value="Sulfotransferase_dom"/>
</dbReference>
<dbReference type="EC" id="2.8.2.-" evidence="3"/>
<sequence length="170" mass="19379">MALQDTFKAHPTDIYLAILPKSGTTWLKALVFALVNRNQNPKDVLVSMFHFANKLRDNSRGRMTFEEAFELFSQADTANNLKRLAEFLGYPFTDEEVTQGVVQEIVRLCSFESLSEVNKHGNLHVGMPNNLLFRKGKVGDWTNHLTDEVSRVLDEITDEKFDGLHISFSM</sequence>
<comment type="similarity">
    <text evidence="1 3">Belongs to the sulfotransferase 1 family.</text>
</comment>
<dbReference type="GO" id="GO:0008146">
    <property type="term" value="F:sulfotransferase activity"/>
    <property type="evidence" value="ECO:0007669"/>
    <property type="project" value="InterPro"/>
</dbReference>
<dbReference type="PANTHER" id="PTHR11783">
    <property type="entry name" value="SULFOTRANSFERASE SULT"/>
    <property type="match status" value="1"/>
</dbReference>
<keyword evidence="6" id="KW-1185">Reference proteome</keyword>
<dbReference type="InterPro" id="IPR027417">
    <property type="entry name" value="P-loop_NTPase"/>
</dbReference>
<dbReference type="Proteomes" id="UP000326396">
    <property type="component" value="Unassembled WGS sequence"/>
</dbReference>
<dbReference type="EMBL" id="SZYD01002198">
    <property type="protein sequence ID" value="KAC9826156.1"/>
    <property type="molecule type" value="Genomic_DNA"/>
</dbReference>
<dbReference type="SUPFAM" id="SSF52540">
    <property type="entry name" value="P-loop containing nucleoside triphosphate hydrolases"/>
    <property type="match status" value="1"/>
</dbReference>
<dbReference type="AlphaFoldDB" id="A0A5N6L9W4"/>
<gene>
    <name evidence="5" type="ORF">E3N88_45204</name>
</gene>
<dbReference type="OrthoDB" id="205623at2759"/>
<evidence type="ECO:0000259" key="4">
    <source>
        <dbReference type="Pfam" id="PF00685"/>
    </source>
</evidence>
<evidence type="ECO:0000313" key="6">
    <source>
        <dbReference type="Proteomes" id="UP000326396"/>
    </source>
</evidence>
<comment type="caution">
    <text evidence="5">The sequence shown here is derived from an EMBL/GenBank/DDBJ whole genome shotgun (WGS) entry which is preliminary data.</text>
</comment>
<feature type="domain" description="Sulfotransferase" evidence="4">
    <location>
        <begin position="75"/>
        <end position="163"/>
    </location>
</feature>
<accession>A0A5N6L9W4</accession>
<name>A0A5N6L9W4_9ASTR</name>
<dbReference type="Pfam" id="PF00685">
    <property type="entry name" value="Sulfotransfer_1"/>
    <property type="match status" value="1"/>
</dbReference>
<keyword evidence="2 3" id="KW-0808">Transferase</keyword>
<evidence type="ECO:0000256" key="2">
    <source>
        <dbReference type="ARBA" id="ARBA00022679"/>
    </source>
</evidence>
<dbReference type="Gene3D" id="3.40.50.300">
    <property type="entry name" value="P-loop containing nucleotide triphosphate hydrolases"/>
    <property type="match status" value="3"/>
</dbReference>
<proteinExistence type="inferred from homology"/>